<keyword evidence="1" id="KW-1133">Transmembrane helix</keyword>
<accession>E2C259</accession>
<gene>
    <name evidence="2" type="ORF">EAI_13946</name>
</gene>
<feature type="transmembrane region" description="Helical" evidence="1">
    <location>
        <begin position="88"/>
        <end position="113"/>
    </location>
</feature>
<organism evidence="3">
    <name type="scientific">Harpegnathos saltator</name>
    <name type="common">Jerdon's jumping ant</name>
    <dbReference type="NCBI Taxonomy" id="610380"/>
    <lineage>
        <taxon>Eukaryota</taxon>
        <taxon>Metazoa</taxon>
        <taxon>Ecdysozoa</taxon>
        <taxon>Arthropoda</taxon>
        <taxon>Hexapoda</taxon>
        <taxon>Insecta</taxon>
        <taxon>Pterygota</taxon>
        <taxon>Neoptera</taxon>
        <taxon>Endopterygota</taxon>
        <taxon>Hymenoptera</taxon>
        <taxon>Apocrita</taxon>
        <taxon>Aculeata</taxon>
        <taxon>Formicoidea</taxon>
        <taxon>Formicidae</taxon>
        <taxon>Ponerinae</taxon>
        <taxon>Ponerini</taxon>
        <taxon>Harpegnathos</taxon>
    </lineage>
</organism>
<protein>
    <submittedName>
        <fullName evidence="2">Uncharacterized protein</fullName>
    </submittedName>
</protein>
<proteinExistence type="predicted"/>
<evidence type="ECO:0000313" key="2">
    <source>
        <dbReference type="EMBL" id="EFN78010.1"/>
    </source>
</evidence>
<dbReference type="AlphaFoldDB" id="E2C259"/>
<keyword evidence="1" id="KW-0472">Membrane</keyword>
<keyword evidence="1" id="KW-0812">Transmembrane</keyword>
<sequence>MKGRSERTSDSRLHYKLETRFGNIAGYGTPRCISQIPTRKVSVRWAQSREKSTIRAVRRYTFDVISSKTHKITTGKENKREGKAEEEVVVVVGVVVVVVVLVVVMVVVVVVLADEDDDRRGRFRSEDRSDIVYALHSTTHVDQSQIVAGGAQKAILPNSAPTDYTDTNGASPVSGIRLKSSRSTTLSMAPSVGMTAIVPSDRFKIQGSKSNILMSITRHNSPYMTTWSSIIGMTAIVPSDRFKIQGSKFNILMSITRHNSPYVIVD</sequence>
<dbReference type="Proteomes" id="UP000008237">
    <property type="component" value="Unassembled WGS sequence"/>
</dbReference>
<name>E2C259_HARSA</name>
<evidence type="ECO:0000313" key="3">
    <source>
        <dbReference type="Proteomes" id="UP000008237"/>
    </source>
</evidence>
<dbReference type="InParanoid" id="E2C259"/>
<keyword evidence="3" id="KW-1185">Reference proteome</keyword>
<dbReference type="EMBL" id="GL452067">
    <property type="protein sequence ID" value="EFN78010.1"/>
    <property type="molecule type" value="Genomic_DNA"/>
</dbReference>
<evidence type="ECO:0000256" key="1">
    <source>
        <dbReference type="SAM" id="Phobius"/>
    </source>
</evidence>
<reference evidence="2 3" key="1">
    <citation type="journal article" date="2010" name="Science">
        <title>Genomic comparison of the ants Camponotus floridanus and Harpegnathos saltator.</title>
        <authorList>
            <person name="Bonasio R."/>
            <person name="Zhang G."/>
            <person name="Ye C."/>
            <person name="Mutti N.S."/>
            <person name="Fang X."/>
            <person name="Qin N."/>
            <person name="Donahue G."/>
            <person name="Yang P."/>
            <person name="Li Q."/>
            <person name="Li C."/>
            <person name="Zhang P."/>
            <person name="Huang Z."/>
            <person name="Berger S.L."/>
            <person name="Reinberg D."/>
            <person name="Wang J."/>
            <person name="Liebig J."/>
        </authorList>
    </citation>
    <scope>NUCLEOTIDE SEQUENCE [LARGE SCALE GENOMIC DNA]</scope>
    <source>
        <strain evidence="2 3">R22 G/1</strain>
    </source>
</reference>